<comment type="caution">
    <text evidence="5">The sequence shown here is derived from an EMBL/GenBank/DDBJ whole genome shotgun (WGS) entry which is preliminary data.</text>
</comment>
<gene>
    <name evidence="5" type="ORF">DES32_1607</name>
</gene>
<dbReference type="RefSeq" id="WP_115836102.1">
    <property type="nucleotide sequence ID" value="NZ_CP025086.1"/>
</dbReference>
<dbReference type="PROSITE" id="PS51782">
    <property type="entry name" value="LYSM"/>
    <property type="match status" value="1"/>
</dbReference>
<feature type="region of interest" description="Disordered" evidence="2">
    <location>
        <begin position="40"/>
        <end position="116"/>
    </location>
</feature>
<reference evidence="5 6" key="1">
    <citation type="submission" date="2018-08" db="EMBL/GenBank/DDBJ databases">
        <title>Genomic Encyclopedia of Type Strains, Phase IV (KMG-IV): sequencing the most valuable type-strain genomes for metagenomic binning, comparative biology and taxonomic classification.</title>
        <authorList>
            <person name="Goeker M."/>
        </authorList>
    </citation>
    <scope>NUCLEOTIDE SEQUENCE [LARGE SCALE GENOMIC DNA]</scope>
    <source>
        <strain evidence="5 6">BW863</strain>
    </source>
</reference>
<dbReference type="OrthoDB" id="9795421at2"/>
<dbReference type="Pfam" id="PF01551">
    <property type="entry name" value="Peptidase_M23"/>
    <property type="match status" value="1"/>
</dbReference>
<dbReference type="InterPro" id="IPR016047">
    <property type="entry name" value="M23ase_b-sheet_dom"/>
</dbReference>
<dbReference type="SMART" id="SM00257">
    <property type="entry name" value="LysM"/>
    <property type="match status" value="1"/>
</dbReference>
<dbReference type="InterPro" id="IPR050570">
    <property type="entry name" value="Cell_wall_metabolism_enzyme"/>
</dbReference>
<feature type="compositionally biased region" description="Low complexity" evidence="2">
    <location>
        <begin position="80"/>
        <end position="90"/>
    </location>
</feature>
<comment type="similarity">
    <text evidence="1">Belongs to the E.coli NlpD/Haemophilus LppB family.</text>
</comment>
<dbReference type="InterPro" id="IPR011055">
    <property type="entry name" value="Dup_hybrid_motif"/>
</dbReference>
<feature type="chain" id="PRO_5017707807" evidence="3">
    <location>
        <begin position="28"/>
        <end position="413"/>
    </location>
</feature>
<feature type="domain" description="LysM" evidence="4">
    <location>
        <begin position="120"/>
        <end position="164"/>
    </location>
</feature>
<dbReference type="SUPFAM" id="SSF54106">
    <property type="entry name" value="LysM domain"/>
    <property type="match status" value="1"/>
</dbReference>
<evidence type="ECO:0000256" key="3">
    <source>
        <dbReference type="SAM" id="SignalP"/>
    </source>
</evidence>
<dbReference type="GO" id="GO:0004222">
    <property type="term" value="F:metalloendopeptidase activity"/>
    <property type="evidence" value="ECO:0007669"/>
    <property type="project" value="TreeGrafter"/>
</dbReference>
<evidence type="ECO:0000256" key="2">
    <source>
        <dbReference type="SAM" id="MobiDB-lite"/>
    </source>
</evidence>
<accession>A0A3D9Z1J7</accession>
<feature type="compositionally biased region" description="Polar residues" evidence="2">
    <location>
        <begin position="97"/>
        <end position="113"/>
    </location>
</feature>
<name>A0A3D9Z1J7_9HYPH</name>
<dbReference type="InterPro" id="IPR018392">
    <property type="entry name" value="LysM"/>
</dbReference>
<evidence type="ECO:0000313" key="6">
    <source>
        <dbReference type="Proteomes" id="UP000256900"/>
    </source>
</evidence>
<dbReference type="Proteomes" id="UP000256900">
    <property type="component" value="Unassembled WGS sequence"/>
</dbReference>
<dbReference type="CDD" id="cd00118">
    <property type="entry name" value="LysM"/>
    <property type="match status" value="1"/>
</dbReference>
<evidence type="ECO:0000256" key="1">
    <source>
        <dbReference type="ARBA" id="ARBA00038420"/>
    </source>
</evidence>
<dbReference type="EMBL" id="QUMO01000002">
    <property type="protein sequence ID" value="REF87968.1"/>
    <property type="molecule type" value="Genomic_DNA"/>
</dbReference>
<feature type="signal peptide" evidence="3">
    <location>
        <begin position="1"/>
        <end position="27"/>
    </location>
</feature>
<dbReference type="Gene3D" id="2.70.70.10">
    <property type="entry name" value="Glucose Permease (Domain IIA)"/>
    <property type="match status" value="1"/>
</dbReference>
<dbReference type="PANTHER" id="PTHR21666">
    <property type="entry name" value="PEPTIDASE-RELATED"/>
    <property type="match status" value="1"/>
</dbReference>
<dbReference type="CDD" id="cd12797">
    <property type="entry name" value="M23_peptidase"/>
    <property type="match status" value="1"/>
</dbReference>
<keyword evidence="3" id="KW-0732">Signal</keyword>
<dbReference type="PANTHER" id="PTHR21666:SF263">
    <property type="entry name" value="MUREIN HYDROLASE ACTIVATOR NLPD"/>
    <property type="match status" value="1"/>
</dbReference>
<sequence length="413" mass="43726">MASFASVLSSGLTIRLLMIGCCAGLLAGCADSQRLTDPFSDPFRGDVDHTPTGSISEPQPQPYAPTQPVESRPLTPPPAASYSTPAYRSPHVASAGWSGSDTASRSVHPSTAGWTAEGGMPVVVAQGETAEVIARRYGIPTDALVHANGYSYAGQVRPGARIVIPTYNAALAASSGLRFSTARNEQRRTQERIHEARIHDTHLHFVRGPASAEDRHARAAEIKAQKRAEKLAREKHEGAPLASARTLKSHPRPEANAAPVGHVYAHATPAAPIDHMPTASLEPAPDQSADAAPAFRWPARGRITEGYHRGVNDGINIALPEGTSVKAAEAGLVVYAGNEVRGYGNLVLIRHPNGFVTAYADNGELNVKRGETVRRGQVIAKSGETGNATSPQLHFEVRKGSTPVDPTQYLAGL</sequence>
<dbReference type="InterPro" id="IPR036779">
    <property type="entry name" value="LysM_dom_sf"/>
</dbReference>
<keyword evidence="6" id="KW-1185">Reference proteome</keyword>
<evidence type="ECO:0000313" key="5">
    <source>
        <dbReference type="EMBL" id="REF87968.1"/>
    </source>
</evidence>
<dbReference type="Pfam" id="PF01476">
    <property type="entry name" value="LysM"/>
    <property type="match status" value="1"/>
</dbReference>
<dbReference type="SUPFAM" id="SSF51261">
    <property type="entry name" value="Duplicated hybrid motif"/>
    <property type="match status" value="1"/>
</dbReference>
<proteinExistence type="inferred from homology"/>
<dbReference type="Gene3D" id="3.10.350.10">
    <property type="entry name" value="LysM domain"/>
    <property type="match status" value="1"/>
</dbReference>
<dbReference type="AlphaFoldDB" id="A0A3D9Z1J7"/>
<protein>
    <submittedName>
        <fullName evidence="5">Murein DD-endopeptidase MepM/ murein hydrolase activator NlpD</fullName>
    </submittedName>
</protein>
<keyword evidence="5" id="KW-0378">Hydrolase</keyword>
<evidence type="ECO:0000259" key="4">
    <source>
        <dbReference type="PROSITE" id="PS51782"/>
    </source>
</evidence>
<feature type="region of interest" description="Disordered" evidence="2">
    <location>
        <begin position="232"/>
        <end position="253"/>
    </location>
</feature>
<organism evidence="5 6">
    <name type="scientific">Methylovirgula ligni</name>
    <dbReference type="NCBI Taxonomy" id="569860"/>
    <lineage>
        <taxon>Bacteria</taxon>
        <taxon>Pseudomonadati</taxon>
        <taxon>Pseudomonadota</taxon>
        <taxon>Alphaproteobacteria</taxon>
        <taxon>Hyphomicrobiales</taxon>
        <taxon>Beijerinckiaceae</taxon>
        <taxon>Methylovirgula</taxon>
    </lineage>
</organism>